<evidence type="ECO:0000259" key="6">
    <source>
        <dbReference type="PROSITE" id="PS50893"/>
    </source>
</evidence>
<dbReference type="GO" id="GO:0005524">
    <property type="term" value="F:ATP binding"/>
    <property type="evidence" value="ECO:0007669"/>
    <property type="project" value="UniProtKB-KW"/>
</dbReference>
<dbReference type="RefSeq" id="WP_079592073.1">
    <property type="nucleotide sequence ID" value="NZ_FUYX01000015.1"/>
</dbReference>
<dbReference type="EMBL" id="FUYX01000015">
    <property type="protein sequence ID" value="SKC11311.1"/>
    <property type="molecule type" value="Genomic_DNA"/>
</dbReference>
<dbReference type="GO" id="GO:0005886">
    <property type="term" value="C:plasma membrane"/>
    <property type="evidence" value="ECO:0007669"/>
    <property type="project" value="UniProtKB-SubCell"/>
</dbReference>
<dbReference type="InterPro" id="IPR003593">
    <property type="entry name" value="AAA+_ATPase"/>
</dbReference>
<gene>
    <name evidence="7" type="ORF">SAMN05660750_04337</name>
</gene>
<comment type="similarity">
    <text evidence="2">Belongs to the ABC transporter superfamily.</text>
</comment>
<evidence type="ECO:0000256" key="3">
    <source>
        <dbReference type="ARBA" id="ARBA00022448"/>
    </source>
</evidence>
<dbReference type="PROSITE" id="PS00211">
    <property type="entry name" value="ABC_TRANSPORTER_1"/>
    <property type="match status" value="1"/>
</dbReference>
<proteinExistence type="inferred from homology"/>
<dbReference type="CDD" id="cd03257">
    <property type="entry name" value="ABC_NikE_OppD_transporters"/>
    <property type="match status" value="1"/>
</dbReference>
<reference evidence="7 8" key="1">
    <citation type="submission" date="2017-02" db="EMBL/GenBank/DDBJ databases">
        <authorList>
            <person name="Peterson S.W."/>
        </authorList>
    </citation>
    <scope>NUCLEOTIDE SEQUENCE [LARGE SCALE GENOMIC DNA]</scope>
    <source>
        <strain evidence="7 8">DSM 9653</strain>
    </source>
</reference>
<dbReference type="Pfam" id="PF08352">
    <property type="entry name" value="oligo_HPY"/>
    <property type="match status" value="1"/>
</dbReference>
<feature type="domain" description="ABC transporter" evidence="6">
    <location>
        <begin position="26"/>
        <end position="265"/>
    </location>
</feature>
<evidence type="ECO:0000256" key="5">
    <source>
        <dbReference type="ARBA" id="ARBA00022840"/>
    </source>
</evidence>
<protein>
    <submittedName>
        <fullName evidence="7">Oligopeptide/dipeptide transporter, C-terminal region</fullName>
    </submittedName>
</protein>
<sequence length="342" mass="36869">MTVALIEGRGLVRRFSRGLDAAEKLARVLGANISEETVHAVEGVDIAIRQGEVLGLVGESGCGKSTLGRLLAGLLPLTEGTLLWQGKDVASLSRSEALEMRLAVQVIFQDPMSSLNPRKRVVDLVGEAPRVHGLVRAGEVDDYVAELLEKVGLDPSYRKRYPHQFSGGQRQRIGIARALAVKPRMIVCDESVSALDVSIQAQVINLFMDLREELGLTYLFISHDLSVVKHISDRVAIMYLGRVVETAPADAFFAAPNHPYTAALLRELPSVKERRRAFTPIRGEIPSPLNPPSGCAFHPRCPRIFTPCAQARPALEPIADGHLSACHLNAAASAPVSAGGSA</sequence>
<dbReference type="InterPro" id="IPR027417">
    <property type="entry name" value="P-loop_NTPase"/>
</dbReference>
<evidence type="ECO:0000256" key="4">
    <source>
        <dbReference type="ARBA" id="ARBA00022741"/>
    </source>
</evidence>
<dbReference type="OrthoDB" id="9815712at2"/>
<dbReference type="InterPro" id="IPR017871">
    <property type="entry name" value="ABC_transporter-like_CS"/>
</dbReference>
<dbReference type="Proteomes" id="UP000190130">
    <property type="component" value="Unassembled WGS sequence"/>
</dbReference>
<evidence type="ECO:0000256" key="2">
    <source>
        <dbReference type="ARBA" id="ARBA00005417"/>
    </source>
</evidence>
<dbReference type="PROSITE" id="PS50893">
    <property type="entry name" value="ABC_TRANSPORTER_2"/>
    <property type="match status" value="1"/>
</dbReference>
<evidence type="ECO:0000313" key="7">
    <source>
        <dbReference type="EMBL" id="SKC11311.1"/>
    </source>
</evidence>
<dbReference type="InterPro" id="IPR013563">
    <property type="entry name" value="Oligopep_ABC_C"/>
</dbReference>
<organism evidence="7 8">
    <name type="scientific">Bosea thiooxidans</name>
    <dbReference type="NCBI Taxonomy" id="53254"/>
    <lineage>
        <taxon>Bacteria</taxon>
        <taxon>Pseudomonadati</taxon>
        <taxon>Pseudomonadota</taxon>
        <taxon>Alphaproteobacteria</taxon>
        <taxon>Hyphomicrobiales</taxon>
        <taxon>Boseaceae</taxon>
        <taxon>Bosea</taxon>
    </lineage>
</organism>
<dbReference type="InterPro" id="IPR003439">
    <property type="entry name" value="ABC_transporter-like_ATP-bd"/>
</dbReference>
<keyword evidence="4" id="KW-0547">Nucleotide-binding</keyword>
<keyword evidence="5" id="KW-0067">ATP-binding</keyword>
<accession>A0A1T5GSD9</accession>
<dbReference type="Gene3D" id="3.40.50.300">
    <property type="entry name" value="P-loop containing nucleotide triphosphate hydrolases"/>
    <property type="match status" value="1"/>
</dbReference>
<evidence type="ECO:0000256" key="1">
    <source>
        <dbReference type="ARBA" id="ARBA00004417"/>
    </source>
</evidence>
<dbReference type="FunFam" id="3.40.50.300:FF:000016">
    <property type="entry name" value="Oligopeptide ABC transporter ATP-binding component"/>
    <property type="match status" value="1"/>
</dbReference>
<dbReference type="InterPro" id="IPR050319">
    <property type="entry name" value="ABC_transp_ATP-bind"/>
</dbReference>
<keyword evidence="3" id="KW-0813">Transport</keyword>
<dbReference type="Pfam" id="PF00005">
    <property type="entry name" value="ABC_tran"/>
    <property type="match status" value="1"/>
</dbReference>
<dbReference type="GO" id="GO:0055085">
    <property type="term" value="P:transmembrane transport"/>
    <property type="evidence" value="ECO:0007669"/>
    <property type="project" value="UniProtKB-ARBA"/>
</dbReference>
<dbReference type="GO" id="GO:0016887">
    <property type="term" value="F:ATP hydrolysis activity"/>
    <property type="evidence" value="ECO:0007669"/>
    <property type="project" value="InterPro"/>
</dbReference>
<evidence type="ECO:0000313" key="8">
    <source>
        <dbReference type="Proteomes" id="UP000190130"/>
    </source>
</evidence>
<comment type="subcellular location">
    <subcellularLocation>
        <location evidence="1">Cell inner membrane</location>
        <topology evidence="1">Peripheral membrane protein</topology>
    </subcellularLocation>
</comment>
<dbReference type="SUPFAM" id="SSF52540">
    <property type="entry name" value="P-loop containing nucleoside triphosphate hydrolases"/>
    <property type="match status" value="1"/>
</dbReference>
<dbReference type="PANTHER" id="PTHR43776">
    <property type="entry name" value="TRANSPORT ATP-BINDING PROTEIN"/>
    <property type="match status" value="1"/>
</dbReference>
<dbReference type="AlphaFoldDB" id="A0A1T5GSD9"/>
<dbReference type="PANTHER" id="PTHR43776:SF7">
    <property type="entry name" value="D,D-DIPEPTIDE TRANSPORT ATP-BINDING PROTEIN DDPF-RELATED"/>
    <property type="match status" value="1"/>
</dbReference>
<dbReference type="NCBIfam" id="TIGR01727">
    <property type="entry name" value="oligo_HPY"/>
    <property type="match status" value="1"/>
</dbReference>
<dbReference type="GO" id="GO:0015833">
    <property type="term" value="P:peptide transport"/>
    <property type="evidence" value="ECO:0007669"/>
    <property type="project" value="InterPro"/>
</dbReference>
<name>A0A1T5GSD9_9HYPH</name>
<dbReference type="SMART" id="SM00382">
    <property type="entry name" value="AAA"/>
    <property type="match status" value="1"/>
</dbReference>